<dbReference type="PRINTS" id="PR00723">
    <property type="entry name" value="SUBTILISIN"/>
</dbReference>
<keyword evidence="20" id="KW-1185">Reference proteome</keyword>
<dbReference type="Pfam" id="PF02225">
    <property type="entry name" value="PA"/>
    <property type="match status" value="1"/>
</dbReference>
<keyword evidence="3" id="KW-0964">Secreted</keyword>
<evidence type="ECO:0000256" key="1">
    <source>
        <dbReference type="ARBA" id="ARBA00004613"/>
    </source>
</evidence>
<comment type="subcellular location">
    <subcellularLocation>
        <location evidence="1">Secreted</location>
    </subcellularLocation>
</comment>
<dbReference type="InterPro" id="IPR010259">
    <property type="entry name" value="S8pro/Inhibitor_I9"/>
</dbReference>
<feature type="domain" description="Peptidase S8/S53" evidence="14">
    <location>
        <begin position="173"/>
        <end position="623"/>
    </location>
</feature>
<organism evidence="19 20">
    <name type="scientific">Pedococcus badiiscoriae</name>
    <dbReference type="NCBI Taxonomy" id="642776"/>
    <lineage>
        <taxon>Bacteria</taxon>
        <taxon>Bacillati</taxon>
        <taxon>Actinomycetota</taxon>
        <taxon>Actinomycetes</taxon>
        <taxon>Micrococcales</taxon>
        <taxon>Intrasporangiaceae</taxon>
        <taxon>Pedococcus</taxon>
    </lineage>
</organism>
<feature type="chain" id="PRO_5032447250" evidence="13">
    <location>
        <begin position="25"/>
        <end position="1004"/>
    </location>
</feature>
<feature type="active site" description="Charge relay system" evidence="9 10">
    <location>
        <position position="586"/>
    </location>
</feature>
<dbReference type="InterPro" id="IPR046450">
    <property type="entry name" value="PA_dom_sf"/>
</dbReference>
<reference evidence="19 20" key="1">
    <citation type="submission" date="2020-07" db="EMBL/GenBank/DDBJ databases">
        <title>Sequencing the genomes of 1000 actinobacteria strains.</title>
        <authorList>
            <person name="Klenk H.-P."/>
        </authorList>
    </citation>
    <scope>NUCLEOTIDE SEQUENCE [LARGE SCALE GENOMIC DNA]</scope>
    <source>
        <strain evidence="19 20">DSM 23987</strain>
    </source>
</reference>
<keyword evidence="5 13" id="KW-0732">Signal</keyword>
<evidence type="ECO:0000259" key="18">
    <source>
        <dbReference type="Pfam" id="PF17766"/>
    </source>
</evidence>
<feature type="domain" description="Inhibitor I9" evidence="17">
    <location>
        <begin position="45"/>
        <end position="133"/>
    </location>
</feature>
<dbReference type="InterPro" id="IPR000209">
    <property type="entry name" value="Peptidase_S8/S53_dom"/>
</dbReference>
<gene>
    <name evidence="19" type="ORF">BJ986_002773</name>
</gene>
<keyword evidence="8" id="KW-0325">Glycoprotein</keyword>
<dbReference type="GO" id="GO:0004252">
    <property type="term" value="F:serine-type endopeptidase activity"/>
    <property type="evidence" value="ECO:0007669"/>
    <property type="project" value="UniProtKB-UniRule"/>
</dbReference>
<dbReference type="InterPro" id="IPR034197">
    <property type="entry name" value="Peptidases_S8_3"/>
</dbReference>
<comment type="caution">
    <text evidence="19">The sequence shown here is derived from an EMBL/GenBank/DDBJ whole genome shotgun (WGS) entry which is preliminary data.</text>
</comment>
<dbReference type="RefSeq" id="WP_179422597.1">
    <property type="nucleotide sequence ID" value="NZ_JACCAB010000001.1"/>
</dbReference>
<keyword evidence="4 10" id="KW-0645">Protease</keyword>
<dbReference type="Gene3D" id="2.60.120.380">
    <property type="match status" value="1"/>
</dbReference>
<dbReference type="AlphaFoldDB" id="A0A852WSM1"/>
<dbReference type="CDD" id="cd02120">
    <property type="entry name" value="PA_subtilisin_like"/>
    <property type="match status" value="1"/>
</dbReference>
<evidence type="ECO:0000256" key="12">
    <source>
        <dbReference type="SAM" id="MobiDB-lite"/>
    </source>
</evidence>
<dbReference type="InterPro" id="IPR037045">
    <property type="entry name" value="S8pro/Inhibitor_I9_sf"/>
</dbReference>
<dbReference type="PROSITE" id="PS00138">
    <property type="entry name" value="SUBTILASE_SER"/>
    <property type="match status" value="1"/>
</dbReference>
<evidence type="ECO:0000256" key="11">
    <source>
        <dbReference type="RuleBase" id="RU003355"/>
    </source>
</evidence>
<evidence type="ECO:0000256" key="2">
    <source>
        <dbReference type="ARBA" id="ARBA00011073"/>
    </source>
</evidence>
<evidence type="ECO:0000259" key="14">
    <source>
        <dbReference type="Pfam" id="PF00082"/>
    </source>
</evidence>
<evidence type="ECO:0000256" key="8">
    <source>
        <dbReference type="ARBA" id="ARBA00023180"/>
    </source>
</evidence>
<accession>A0A852WSM1</accession>
<evidence type="ECO:0000256" key="6">
    <source>
        <dbReference type="ARBA" id="ARBA00022801"/>
    </source>
</evidence>
<proteinExistence type="inferred from homology"/>
<keyword evidence="6 10" id="KW-0378">Hydrolase</keyword>
<evidence type="ECO:0000256" key="5">
    <source>
        <dbReference type="ARBA" id="ARBA00022729"/>
    </source>
</evidence>
<dbReference type="InterPro" id="IPR003137">
    <property type="entry name" value="PA_domain"/>
</dbReference>
<evidence type="ECO:0000259" key="15">
    <source>
        <dbReference type="Pfam" id="PF02225"/>
    </source>
</evidence>
<sequence>MRRIIAMAGAATAALCVATTPGWAATSSPGASALGSGVVKSKTGSYIVVMKADPLVRSIATKDLGTPRAKQRKAALRASHEAVLRAAGVASSRKTSDYSNALNGFAVRTDLRSADAMAHNPNVALVLPDELRQPTAVRNDDHQGEQGSGAVNGLNAFLGLTGKGDAYASGVTGQGVLVGVIDTGIWPEHPSFADDGTLPPAPKLDSSGRSACAFGNTAWNPNDKPFTCNNKLVGAREFLDTYKANAGLTPHEFDSARDNEGHGTHTASTAAGDANVHASISGVSKGVISGIAPRAQVIAYKALGDGGGFTSDLSAAIDQAVADGVDVINYSIGGGAQTVSGDTIAFLFAADAGVLTAVSAGNSGPGAATIGGPADVPWVTAVGATTHPTFYRGIVKLGNGKSYVGGSVTKGLGRAPMVDAARAGMAGASSPSLCTAGSLDPAKVSGRIVICGRGSNGRIAKSFEVQRAGGVGMVLYNQNDVDNIFTDNFYVPTVMVDKTPGQAILDWANSRPDAEGQLVAGGITTAPFPTPTVAAFSSRGENPTAGDIIKPDISAPGVQVMAGNTPFPSPGSQPAGELFQAIAGTSMSSPVVAGSYALLRQVHPDWSAAAAKSALMTTADTNVRDNDRRSKAGPFAMGSGLAMVGQPRERGSAFQPGLVYDAGLTQYLGFLCAEGPEIFRNPAATCANLAASGVPTTAAGLNYAAIGVEAVPGSTTVTRTLTNVSGRRISVRPSISAPPGYSVKVSPSTLAIAAGDSASFTVAITNTGAAPSGEWRFGSLTWEGGGYSLRSPIAVKGVDIQAPSAVSGSGTSGSTSLSVQFGKRGAYTATPHGLVPATDNPGTIDQDPDQTYPSPDDGAGVKQIPFTLSGVTLAKWSLVLPDPTDLDLYLKGPDGRIIASSTNGGTKEQITLTNPADGTYTMVVHGWAVPAPGTAFDLRSWLVPSTSGGSLAVTSGSPVAAVIGGTTTVGLSWTGLTAGTDYLGVVSHAIDGTPVGSTVVSVTG</sequence>
<dbReference type="Gene3D" id="3.50.30.30">
    <property type="match status" value="1"/>
</dbReference>
<dbReference type="InterPro" id="IPR041469">
    <property type="entry name" value="Subtilisin-like_FN3"/>
</dbReference>
<dbReference type="Pfam" id="PF04151">
    <property type="entry name" value="PPC"/>
    <property type="match status" value="1"/>
</dbReference>
<dbReference type="Gene3D" id="3.40.50.200">
    <property type="entry name" value="Peptidase S8/S53 domain"/>
    <property type="match status" value="1"/>
</dbReference>
<feature type="domain" description="Peptidase C-terminal archaeal/bacterial" evidence="16">
    <location>
        <begin position="882"/>
        <end position="925"/>
    </location>
</feature>
<protein>
    <submittedName>
        <fullName evidence="19">Subtilisin family serine protease</fullName>
    </submittedName>
</protein>
<feature type="active site" description="Charge relay system" evidence="9 10">
    <location>
        <position position="182"/>
    </location>
</feature>
<dbReference type="GO" id="GO:0006508">
    <property type="term" value="P:proteolysis"/>
    <property type="evidence" value="ECO:0007669"/>
    <property type="project" value="UniProtKB-KW"/>
</dbReference>
<dbReference type="Pfam" id="PF00082">
    <property type="entry name" value="Peptidase_S8"/>
    <property type="match status" value="1"/>
</dbReference>
<evidence type="ECO:0000259" key="16">
    <source>
        <dbReference type="Pfam" id="PF04151"/>
    </source>
</evidence>
<dbReference type="InterPro" id="IPR023828">
    <property type="entry name" value="Peptidase_S8_Ser-AS"/>
</dbReference>
<dbReference type="Pfam" id="PF17766">
    <property type="entry name" value="fn3_6"/>
    <property type="match status" value="1"/>
</dbReference>
<dbReference type="Gene3D" id="2.60.40.2310">
    <property type="match status" value="1"/>
</dbReference>
<dbReference type="PANTHER" id="PTHR10795">
    <property type="entry name" value="PROPROTEIN CONVERTASE SUBTILISIN/KEXIN"/>
    <property type="match status" value="1"/>
</dbReference>
<evidence type="ECO:0000256" key="10">
    <source>
        <dbReference type="PROSITE-ProRule" id="PRU01240"/>
    </source>
</evidence>
<feature type="domain" description="Subtilisin-like protease fibronectin type-III" evidence="18">
    <location>
        <begin position="701"/>
        <end position="795"/>
    </location>
</feature>
<feature type="signal peptide" evidence="13">
    <location>
        <begin position="1"/>
        <end position="24"/>
    </location>
</feature>
<evidence type="ECO:0000256" key="3">
    <source>
        <dbReference type="ARBA" id="ARBA00022525"/>
    </source>
</evidence>
<dbReference type="Gene3D" id="3.30.70.80">
    <property type="entry name" value="Peptidase S8 propeptide/proteinase inhibitor I9"/>
    <property type="match status" value="1"/>
</dbReference>
<feature type="compositionally biased region" description="Basic and acidic residues" evidence="12">
    <location>
        <begin position="251"/>
        <end position="263"/>
    </location>
</feature>
<dbReference type="SUPFAM" id="SSF52025">
    <property type="entry name" value="PA domain"/>
    <property type="match status" value="1"/>
</dbReference>
<feature type="region of interest" description="Disordered" evidence="12">
    <location>
        <begin position="250"/>
        <end position="270"/>
    </location>
</feature>
<dbReference type="EMBL" id="JACCAB010000001">
    <property type="protein sequence ID" value="NYG08286.1"/>
    <property type="molecule type" value="Genomic_DNA"/>
</dbReference>
<evidence type="ECO:0000256" key="13">
    <source>
        <dbReference type="SAM" id="SignalP"/>
    </source>
</evidence>
<feature type="active site" description="Charge relay system" evidence="9 10">
    <location>
        <position position="262"/>
    </location>
</feature>
<dbReference type="PROSITE" id="PS00136">
    <property type="entry name" value="SUBTILASE_ASP"/>
    <property type="match status" value="1"/>
</dbReference>
<evidence type="ECO:0000313" key="20">
    <source>
        <dbReference type="Proteomes" id="UP000573599"/>
    </source>
</evidence>
<comment type="similarity">
    <text evidence="2 10 11">Belongs to the peptidase S8 family.</text>
</comment>
<dbReference type="PROSITE" id="PS51892">
    <property type="entry name" value="SUBTILASE"/>
    <property type="match status" value="1"/>
</dbReference>
<dbReference type="InterPro" id="IPR015500">
    <property type="entry name" value="Peptidase_S8_subtilisin-rel"/>
</dbReference>
<dbReference type="CDD" id="cd04852">
    <property type="entry name" value="Peptidases_S8_3"/>
    <property type="match status" value="1"/>
</dbReference>
<dbReference type="Proteomes" id="UP000573599">
    <property type="component" value="Unassembled WGS sequence"/>
</dbReference>
<feature type="region of interest" description="Disordered" evidence="12">
    <location>
        <begin position="830"/>
        <end position="860"/>
    </location>
</feature>
<evidence type="ECO:0000256" key="9">
    <source>
        <dbReference type="PIRSR" id="PIRSR615500-1"/>
    </source>
</evidence>
<name>A0A852WSM1_9MICO</name>
<dbReference type="InterPro" id="IPR045051">
    <property type="entry name" value="SBT"/>
</dbReference>
<evidence type="ECO:0000256" key="7">
    <source>
        <dbReference type="ARBA" id="ARBA00022825"/>
    </source>
</evidence>
<dbReference type="SUPFAM" id="SSF52743">
    <property type="entry name" value="Subtilisin-like"/>
    <property type="match status" value="1"/>
</dbReference>
<evidence type="ECO:0000256" key="4">
    <source>
        <dbReference type="ARBA" id="ARBA00022670"/>
    </source>
</evidence>
<evidence type="ECO:0000313" key="19">
    <source>
        <dbReference type="EMBL" id="NYG08286.1"/>
    </source>
</evidence>
<keyword evidence="7 10" id="KW-0720">Serine protease</keyword>
<dbReference type="InterPro" id="IPR023827">
    <property type="entry name" value="Peptidase_S8_Asp-AS"/>
</dbReference>
<evidence type="ECO:0000259" key="17">
    <source>
        <dbReference type="Pfam" id="PF05922"/>
    </source>
</evidence>
<dbReference type="InterPro" id="IPR007280">
    <property type="entry name" value="Peptidase_C_arc/bac"/>
</dbReference>
<dbReference type="InterPro" id="IPR036852">
    <property type="entry name" value="Peptidase_S8/S53_dom_sf"/>
</dbReference>
<dbReference type="GO" id="GO:0005576">
    <property type="term" value="C:extracellular region"/>
    <property type="evidence" value="ECO:0007669"/>
    <property type="project" value="UniProtKB-SubCell"/>
</dbReference>
<feature type="domain" description="PA" evidence="15">
    <location>
        <begin position="430"/>
        <end position="504"/>
    </location>
</feature>
<dbReference type="Pfam" id="PF05922">
    <property type="entry name" value="Inhibitor_I9"/>
    <property type="match status" value="1"/>
</dbReference>